<dbReference type="Pfam" id="PF00126">
    <property type="entry name" value="HTH_1"/>
    <property type="match status" value="1"/>
</dbReference>
<evidence type="ECO:0000313" key="7">
    <source>
        <dbReference type="Proteomes" id="UP000198290"/>
    </source>
</evidence>
<reference evidence="6 7" key="2">
    <citation type="journal article" date="2017" name="Genome Announc.">
        <title>Draft genome sequence of Aquitalea magnusonii strain H3, a plant growth-promoting bacterium of duckweed Lemna minor.</title>
        <authorList>
            <person name="Ishizawa H."/>
            <person name="Kuroda M."/>
            <person name="Ike M."/>
        </authorList>
    </citation>
    <scope>NUCLEOTIDE SEQUENCE [LARGE SCALE GENOMIC DNA]</scope>
    <source>
        <strain evidence="6 7">H3</strain>
    </source>
</reference>
<keyword evidence="7" id="KW-1185">Reference proteome</keyword>
<evidence type="ECO:0000256" key="2">
    <source>
        <dbReference type="ARBA" id="ARBA00023015"/>
    </source>
</evidence>
<keyword evidence="3" id="KW-0238">DNA-binding</keyword>
<evidence type="ECO:0000313" key="6">
    <source>
        <dbReference type="EMBL" id="BBF85120.1"/>
    </source>
</evidence>
<dbReference type="SUPFAM" id="SSF53850">
    <property type="entry name" value="Periplasmic binding protein-like II"/>
    <property type="match status" value="1"/>
</dbReference>
<accession>A0A3G9GB60</accession>
<dbReference type="Pfam" id="PF03466">
    <property type="entry name" value="LysR_substrate"/>
    <property type="match status" value="1"/>
</dbReference>
<evidence type="ECO:0000256" key="4">
    <source>
        <dbReference type="ARBA" id="ARBA00023163"/>
    </source>
</evidence>
<dbReference type="PROSITE" id="PS50931">
    <property type="entry name" value="HTH_LYSR"/>
    <property type="match status" value="1"/>
</dbReference>
<dbReference type="Gene3D" id="1.10.10.10">
    <property type="entry name" value="Winged helix-like DNA-binding domain superfamily/Winged helix DNA-binding domain"/>
    <property type="match status" value="1"/>
</dbReference>
<dbReference type="InterPro" id="IPR036388">
    <property type="entry name" value="WH-like_DNA-bd_sf"/>
</dbReference>
<sequence length="309" mass="33866">MLNRLEMLRIFCTAADCGNFKEAAQRLGISPQAVTRAIKELEQLQGELLFHRNTRHSRITAFGAALAADARRKVQEIDALFSQRQAQADSAISGLVRITAPAALGEHHLVPALADLQQQHPALRIDLRLSDEMSDVVDEQIDIGLRVGVMRDSRFIARAVAPVPFYIVGSPALLARCGVPDSLEALTRLPVTVSLDPNTGKPWPWFFAGGQQWHPPTPAFMATDTRAECAAVENGIGLGQLAGFLAIPLLRAGRLQAVLPALQPTPWNLNLYRPQRGPVPARIRLVYDHLLQRFAQSSFFPTTAANWPG</sequence>
<dbReference type="KEGG" id="amah:DLM_1501"/>
<dbReference type="PANTHER" id="PTHR30537:SF3">
    <property type="entry name" value="TRANSCRIPTIONAL REGULATORY PROTEIN"/>
    <property type="match status" value="1"/>
</dbReference>
<dbReference type="EMBL" id="AP018823">
    <property type="protein sequence ID" value="BBF85120.1"/>
    <property type="molecule type" value="Genomic_DNA"/>
</dbReference>
<evidence type="ECO:0000256" key="3">
    <source>
        <dbReference type="ARBA" id="ARBA00023125"/>
    </source>
</evidence>
<dbReference type="InterPro" id="IPR000847">
    <property type="entry name" value="LysR_HTH_N"/>
</dbReference>
<evidence type="ECO:0000256" key="1">
    <source>
        <dbReference type="ARBA" id="ARBA00009437"/>
    </source>
</evidence>
<protein>
    <submittedName>
        <fullName evidence="6">Regulatory protein, LysR:LysR, substrate-binding</fullName>
    </submittedName>
</protein>
<dbReference type="Gene3D" id="3.40.190.290">
    <property type="match status" value="1"/>
</dbReference>
<dbReference type="InterPro" id="IPR058163">
    <property type="entry name" value="LysR-type_TF_proteobact-type"/>
</dbReference>
<dbReference type="CDD" id="cd08422">
    <property type="entry name" value="PBP2_CrgA_like"/>
    <property type="match status" value="1"/>
</dbReference>
<dbReference type="GO" id="GO:0043565">
    <property type="term" value="F:sequence-specific DNA binding"/>
    <property type="evidence" value="ECO:0007669"/>
    <property type="project" value="TreeGrafter"/>
</dbReference>
<dbReference type="GO" id="GO:0006351">
    <property type="term" value="P:DNA-templated transcription"/>
    <property type="evidence" value="ECO:0007669"/>
    <property type="project" value="TreeGrafter"/>
</dbReference>
<dbReference type="Proteomes" id="UP000198290">
    <property type="component" value="Chromosome"/>
</dbReference>
<dbReference type="InterPro" id="IPR036390">
    <property type="entry name" value="WH_DNA-bd_sf"/>
</dbReference>
<reference evidence="7" key="3">
    <citation type="journal article" date="2017" name="Plant Physiol. Biochem.">
        <title>Differential oxidative and antioxidative response of duckweed Lemna minor toward plant growth promoting/inhibiting bacteria.</title>
        <authorList>
            <person name="Ishizawa H."/>
            <person name="Kuroda M."/>
            <person name="Morikawa M."/>
            <person name="Ike M."/>
        </authorList>
    </citation>
    <scope>NUCLEOTIDE SEQUENCE [LARGE SCALE GENOMIC DNA]</scope>
    <source>
        <strain evidence="7">H3</strain>
    </source>
</reference>
<comment type="similarity">
    <text evidence="1">Belongs to the LysR transcriptional regulatory family.</text>
</comment>
<dbReference type="AlphaFoldDB" id="A0A3G9GB60"/>
<dbReference type="InterPro" id="IPR005119">
    <property type="entry name" value="LysR_subst-bd"/>
</dbReference>
<organism evidence="6 7">
    <name type="scientific">Aquitalea magnusonii</name>
    <dbReference type="NCBI Taxonomy" id="332411"/>
    <lineage>
        <taxon>Bacteria</taxon>
        <taxon>Pseudomonadati</taxon>
        <taxon>Pseudomonadota</taxon>
        <taxon>Betaproteobacteria</taxon>
        <taxon>Neisseriales</taxon>
        <taxon>Chromobacteriaceae</taxon>
        <taxon>Aquitalea</taxon>
    </lineage>
</organism>
<keyword evidence="4" id="KW-0804">Transcription</keyword>
<reference evidence="7" key="1">
    <citation type="journal article" date="2017" name="Biotechnol. Biofuels">
        <title>Evaluation of environmental bacterial communities as a factor affecting the growth of duckweed Lemna minor.</title>
        <authorList>
            <person name="Ishizawa H."/>
            <person name="Kuroda M."/>
            <person name="Morikawa M."/>
            <person name="Ike M."/>
        </authorList>
    </citation>
    <scope>NUCLEOTIDE SEQUENCE [LARGE SCALE GENOMIC DNA]</scope>
    <source>
        <strain evidence="7">H3</strain>
    </source>
</reference>
<evidence type="ECO:0000259" key="5">
    <source>
        <dbReference type="PROSITE" id="PS50931"/>
    </source>
</evidence>
<proteinExistence type="inferred from homology"/>
<gene>
    <name evidence="6" type="ORF">DLM_1501</name>
</gene>
<dbReference type="GO" id="GO:0003700">
    <property type="term" value="F:DNA-binding transcription factor activity"/>
    <property type="evidence" value="ECO:0007669"/>
    <property type="project" value="InterPro"/>
</dbReference>
<name>A0A3G9GB60_9NEIS</name>
<keyword evidence="2" id="KW-0805">Transcription regulation</keyword>
<dbReference type="OrthoDB" id="8523827at2"/>
<dbReference type="SUPFAM" id="SSF46785">
    <property type="entry name" value="Winged helix' DNA-binding domain"/>
    <property type="match status" value="1"/>
</dbReference>
<dbReference type="PANTHER" id="PTHR30537">
    <property type="entry name" value="HTH-TYPE TRANSCRIPTIONAL REGULATOR"/>
    <property type="match status" value="1"/>
</dbReference>
<feature type="domain" description="HTH lysR-type" evidence="5">
    <location>
        <begin position="1"/>
        <end position="60"/>
    </location>
</feature>
<dbReference type="RefSeq" id="WP_089084177.1">
    <property type="nucleotide sequence ID" value="NZ_AP018823.1"/>
</dbReference>